<evidence type="ECO:0000259" key="13">
    <source>
        <dbReference type="PROSITE" id="PS51722"/>
    </source>
</evidence>
<protein>
    <recommendedName>
        <fullName evidence="11 12">Elongation factor 4</fullName>
        <shortName evidence="12">EF-4</shortName>
        <ecNumber evidence="11 12">3.6.5.n1</ecNumber>
    </recommendedName>
    <alternativeName>
        <fullName evidence="12">Ribosomal back-translocase LepA</fullName>
    </alternativeName>
</protein>
<comment type="similarity">
    <text evidence="1 12">Belongs to the TRAFAC class translation factor GTPase superfamily. Classic translation factor GTPase family. LepA subfamily.</text>
</comment>
<dbReference type="EC" id="3.6.5.n1" evidence="11 12"/>
<evidence type="ECO:0000256" key="2">
    <source>
        <dbReference type="ARBA" id="ARBA00022475"/>
    </source>
</evidence>
<dbReference type="InterPro" id="IPR000795">
    <property type="entry name" value="T_Tr_GTP-bd_dom"/>
</dbReference>
<keyword evidence="14" id="KW-0251">Elongation factor</keyword>
<dbReference type="AlphaFoldDB" id="A0A0G1RX07"/>
<dbReference type="GO" id="GO:0005886">
    <property type="term" value="C:plasma membrane"/>
    <property type="evidence" value="ECO:0007669"/>
    <property type="project" value="UniProtKB-SubCell"/>
</dbReference>
<dbReference type="InterPro" id="IPR035654">
    <property type="entry name" value="LepA_IV"/>
</dbReference>
<dbReference type="Gene3D" id="2.40.30.10">
    <property type="entry name" value="Translation factors"/>
    <property type="match status" value="1"/>
</dbReference>
<comment type="similarity">
    <text evidence="10">Belongs to the GTP-binding elongation factor family. LepA subfamily.</text>
</comment>
<evidence type="ECO:0000256" key="9">
    <source>
        <dbReference type="ARBA" id="ARBA00057626"/>
    </source>
</evidence>
<dbReference type="PANTHER" id="PTHR43512:SF4">
    <property type="entry name" value="TRANSLATION FACTOR GUF1 HOMOLOG, CHLOROPLASTIC"/>
    <property type="match status" value="1"/>
</dbReference>
<gene>
    <name evidence="12" type="primary">lepA</name>
    <name evidence="14" type="ORF">UX85_C0001G0068</name>
</gene>
<dbReference type="Pfam" id="PF00009">
    <property type="entry name" value="GTP_EFTU"/>
    <property type="match status" value="1"/>
</dbReference>
<keyword evidence="5 12" id="KW-0648">Protein biosynthesis</keyword>
<dbReference type="GO" id="GO:0003746">
    <property type="term" value="F:translation elongation factor activity"/>
    <property type="evidence" value="ECO:0007669"/>
    <property type="project" value="UniProtKB-UniRule"/>
</dbReference>
<dbReference type="PRINTS" id="PR00315">
    <property type="entry name" value="ELONGATNFCT"/>
</dbReference>
<evidence type="ECO:0000256" key="11">
    <source>
        <dbReference type="ARBA" id="ARBA00066744"/>
    </source>
</evidence>
<dbReference type="Gene3D" id="3.30.70.870">
    <property type="entry name" value="Elongation Factor G (Translational Gtpase), domain 3"/>
    <property type="match status" value="1"/>
</dbReference>
<dbReference type="NCBIfam" id="TIGR00231">
    <property type="entry name" value="small_GTP"/>
    <property type="match status" value="1"/>
</dbReference>
<dbReference type="GO" id="GO:0005525">
    <property type="term" value="F:GTP binding"/>
    <property type="evidence" value="ECO:0007669"/>
    <property type="project" value="UniProtKB-UniRule"/>
</dbReference>
<dbReference type="InterPro" id="IPR006297">
    <property type="entry name" value="EF-4"/>
</dbReference>
<dbReference type="InterPro" id="IPR031157">
    <property type="entry name" value="G_TR_CS"/>
</dbReference>
<dbReference type="GO" id="GO:0045727">
    <property type="term" value="P:positive regulation of translation"/>
    <property type="evidence" value="ECO:0007669"/>
    <property type="project" value="UniProtKB-UniRule"/>
</dbReference>
<accession>A0A0G1RX07</accession>
<comment type="catalytic activity">
    <reaction evidence="8 12">
        <text>GTP + H2O = GDP + phosphate + H(+)</text>
        <dbReference type="Rhea" id="RHEA:19669"/>
        <dbReference type="ChEBI" id="CHEBI:15377"/>
        <dbReference type="ChEBI" id="CHEBI:15378"/>
        <dbReference type="ChEBI" id="CHEBI:37565"/>
        <dbReference type="ChEBI" id="CHEBI:43474"/>
        <dbReference type="ChEBI" id="CHEBI:58189"/>
        <dbReference type="EC" id="3.6.5.n1"/>
    </reaction>
</comment>
<comment type="subcellular location">
    <subcellularLocation>
        <location evidence="12">Cell membrane</location>
        <topology evidence="12">Peripheral membrane protein</topology>
        <orientation evidence="12">Cytoplasmic side</orientation>
    </subcellularLocation>
</comment>
<dbReference type="NCBIfam" id="TIGR01393">
    <property type="entry name" value="lepA"/>
    <property type="match status" value="1"/>
</dbReference>
<evidence type="ECO:0000256" key="10">
    <source>
        <dbReference type="ARBA" id="ARBA00061052"/>
    </source>
</evidence>
<reference evidence="14 15" key="1">
    <citation type="journal article" date="2015" name="Nature">
        <title>rRNA introns, odd ribosomes, and small enigmatic genomes across a large radiation of phyla.</title>
        <authorList>
            <person name="Brown C.T."/>
            <person name="Hug L.A."/>
            <person name="Thomas B.C."/>
            <person name="Sharon I."/>
            <person name="Castelle C.J."/>
            <person name="Singh A."/>
            <person name="Wilkins M.J."/>
            <person name="Williams K.H."/>
            <person name="Banfield J.F."/>
        </authorList>
    </citation>
    <scope>NUCLEOTIDE SEQUENCE [LARGE SCALE GENOMIC DNA]</scope>
</reference>
<dbReference type="InterPro" id="IPR000640">
    <property type="entry name" value="EFG_V-like"/>
</dbReference>
<dbReference type="InterPro" id="IPR005225">
    <property type="entry name" value="Small_GTP-bd"/>
</dbReference>
<comment type="function">
    <text evidence="9 12">Required for accurate and efficient protein synthesis under certain stress conditions. May act as a fidelity factor of the translation reaction, by catalyzing a one-codon backward translocation of tRNAs on improperly translocated ribosomes. Back-translocation proceeds from a post-translocation (POST) complex to a pre-translocation (PRE) complex, thus giving elongation factor G a second chance to translocate the tRNAs correctly. Binds to ribosomes in a GTP-dependent manner.</text>
</comment>
<dbReference type="Pfam" id="PF06421">
    <property type="entry name" value="LepA_C"/>
    <property type="match status" value="1"/>
</dbReference>
<dbReference type="Pfam" id="PF00679">
    <property type="entry name" value="EFG_C"/>
    <property type="match status" value="1"/>
</dbReference>
<dbReference type="GO" id="GO:0003924">
    <property type="term" value="F:GTPase activity"/>
    <property type="evidence" value="ECO:0007669"/>
    <property type="project" value="UniProtKB-UniRule"/>
</dbReference>
<dbReference type="FunFam" id="3.30.70.2570:FF:000001">
    <property type="entry name" value="Translation factor GUF1, mitochondrial"/>
    <property type="match status" value="1"/>
</dbReference>
<dbReference type="CDD" id="cd03709">
    <property type="entry name" value="lepA_C"/>
    <property type="match status" value="1"/>
</dbReference>
<proteinExistence type="inferred from homology"/>
<feature type="binding site" evidence="12">
    <location>
        <begin position="134"/>
        <end position="137"/>
    </location>
    <ligand>
        <name>GTP</name>
        <dbReference type="ChEBI" id="CHEBI:37565"/>
    </ligand>
</feature>
<evidence type="ECO:0000256" key="12">
    <source>
        <dbReference type="HAMAP-Rule" id="MF_00071"/>
    </source>
</evidence>
<dbReference type="Gene3D" id="3.30.70.240">
    <property type="match status" value="1"/>
</dbReference>
<evidence type="ECO:0000256" key="4">
    <source>
        <dbReference type="ARBA" id="ARBA00022801"/>
    </source>
</evidence>
<dbReference type="InterPro" id="IPR038363">
    <property type="entry name" value="LepA_C_sf"/>
</dbReference>
<dbReference type="PROSITE" id="PS00301">
    <property type="entry name" value="G_TR_1"/>
    <property type="match status" value="1"/>
</dbReference>
<dbReference type="Proteomes" id="UP000033860">
    <property type="component" value="Unassembled WGS sequence"/>
</dbReference>
<feature type="binding site" evidence="12">
    <location>
        <begin position="18"/>
        <end position="23"/>
    </location>
    <ligand>
        <name>GTP</name>
        <dbReference type="ChEBI" id="CHEBI:37565"/>
    </ligand>
</feature>
<evidence type="ECO:0000256" key="1">
    <source>
        <dbReference type="ARBA" id="ARBA00005454"/>
    </source>
</evidence>
<evidence type="ECO:0000256" key="3">
    <source>
        <dbReference type="ARBA" id="ARBA00022741"/>
    </source>
</evidence>
<dbReference type="Gene3D" id="3.40.50.300">
    <property type="entry name" value="P-loop containing nucleotide triphosphate hydrolases"/>
    <property type="match status" value="1"/>
</dbReference>
<dbReference type="HAMAP" id="MF_00071">
    <property type="entry name" value="LepA"/>
    <property type="match status" value="1"/>
</dbReference>
<comment type="caution">
    <text evidence="14">The sequence shown here is derived from an EMBL/GenBank/DDBJ whole genome shotgun (WGS) entry which is preliminary data.</text>
</comment>
<keyword evidence="3 12" id="KW-0547">Nucleotide-binding</keyword>
<dbReference type="SMART" id="SM00838">
    <property type="entry name" value="EFG_C"/>
    <property type="match status" value="1"/>
</dbReference>
<evidence type="ECO:0000313" key="14">
    <source>
        <dbReference type="EMBL" id="KKU61854.1"/>
    </source>
</evidence>
<keyword evidence="7 12" id="KW-0472">Membrane</keyword>
<feature type="domain" description="Tr-type G" evidence="13">
    <location>
        <begin position="6"/>
        <end position="187"/>
    </location>
</feature>
<dbReference type="GO" id="GO:0043022">
    <property type="term" value="F:ribosome binding"/>
    <property type="evidence" value="ECO:0007669"/>
    <property type="project" value="UniProtKB-UniRule"/>
</dbReference>
<dbReference type="PANTHER" id="PTHR43512">
    <property type="entry name" value="TRANSLATION FACTOR GUF1-RELATED"/>
    <property type="match status" value="1"/>
</dbReference>
<dbReference type="EMBL" id="LCNT01000001">
    <property type="protein sequence ID" value="KKU61854.1"/>
    <property type="molecule type" value="Genomic_DNA"/>
</dbReference>
<sequence length="600" mass="65961">MTGKLSTTRNFCVVSHINHGKTTLTDRFLESCGVDAGGKLKERLLDSNPIEQEKGITIKLAPVSLTYHLGAEIYNLNLIDTPGHVDFSYEVSRSLAACEGALLLVDATQGIQAQTLATAQKALVQGLKLIPVVNKIDLDNARIDQTSQELQDVFGFNAAEIVAVSAKTGQNLVQLIKAVIDRLPSPQGDPEKPLKALVFNSFYHPHLGVIAAVRLVDGRLNLKDKLLLFAAGKIFSPQQIGFFIPAMKPTVTLTAGQVGYIATGLKDIYLCRVGDTVTGYPAAPDFKPLPGYQEPQPMVFMDIFPHDNSDFVKLKSALEKLSLVDASLKLAPTASPLLGSGFQIGFQGLLHADITKERLEREFDLSLLFTNPAITYKVVLKKDRQEVEILNPADLPDPSLIDTVKEPFVKITIFTPSQYLGHVTLLTQTRRGVLIDQNHFGSLVKLSYHLPLAELIKNFFSQLKSTSSGYASLDWQFLDYRPADIVKLTTLISGQEIKPLALLLPRDQAQTQAQALAKKLKSVIPRHQFEVPIQVALGGKILARETVKAVRKDVTAKLYGGDQTRKDKLLSKQKKGKKKLKRLGRVELPQEAFLAALDTH</sequence>
<evidence type="ECO:0000256" key="5">
    <source>
        <dbReference type="ARBA" id="ARBA00022917"/>
    </source>
</evidence>
<dbReference type="SUPFAM" id="SSF54980">
    <property type="entry name" value="EF-G C-terminal domain-like"/>
    <property type="match status" value="2"/>
</dbReference>
<dbReference type="Gene3D" id="3.30.70.2570">
    <property type="entry name" value="Elongation factor 4, C-terminal domain"/>
    <property type="match status" value="1"/>
</dbReference>
<evidence type="ECO:0000256" key="7">
    <source>
        <dbReference type="ARBA" id="ARBA00023136"/>
    </source>
</evidence>
<keyword evidence="4 12" id="KW-0378">Hydrolase</keyword>
<dbReference type="PATRIC" id="fig|1618371.3.peg.68"/>
<evidence type="ECO:0000256" key="8">
    <source>
        <dbReference type="ARBA" id="ARBA00050293"/>
    </source>
</evidence>
<dbReference type="SUPFAM" id="SSF52540">
    <property type="entry name" value="P-loop containing nucleoside triphosphate hydrolases"/>
    <property type="match status" value="1"/>
</dbReference>
<name>A0A0G1RX07_9BACT</name>
<evidence type="ECO:0000313" key="15">
    <source>
        <dbReference type="Proteomes" id="UP000033860"/>
    </source>
</evidence>
<dbReference type="InterPro" id="IPR027417">
    <property type="entry name" value="P-loop_NTPase"/>
</dbReference>
<keyword evidence="6 12" id="KW-0342">GTP-binding</keyword>
<organism evidence="14 15">
    <name type="scientific">Candidatus Beckwithbacteria bacterium GW2011_GWB1_47_15</name>
    <dbReference type="NCBI Taxonomy" id="1618371"/>
    <lineage>
        <taxon>Bacteria</taxon>
        <taxon>Candidatus Beckwithiibacteriota</taxon>
    </lineage>
</organism>
<dbReference type="InterPro" id="IPR013842">
    <property type="entry name" value="LepA_CTD"/>
</dbReference>
<dbReference type="PROSITE" id="PS51722">
    <property type="entry name" value="G_TR_2"/>
    <property type="match status" value="1"/>
</dbReference>
<keyword evidence="2 12" id="KW-1003">Cell membrane</keyword>
<evidence type="ECO:0000256" key="6">
    <source>
        <dbReference type="ARBA" id="ARBA00023134"/>
    </source>
</evidence>
<dbReference type="InterPro" id="IPR035647">
    <property type="entry name" value="EFG_III/V"/>
</dbReference>